<protein>
    <recommendedName>
        <fullName evidence="1">diguanylate cyclase</fullName>
        <ecNumber evidence="1">2.7.7.65</ecNumber>
    </recommendedName>
</protein>
<sequence length="406" mass="45470">MRRPTDNPTDGTIQRPVLDRLLRFDRSTEARYEAEHGRWRAAHLRHTIIFGVLLYVLHDISTYLLLPDHYWIIVLATLFVIVPCSLAVAHMMARVSAGPRELLATGAILTATALPIFMMYYSDAPHSTHMNTEVILCIVFANMVMALRFRHALVYSSLVLLWAASAVLMKQGVALELKIALCFQFTSVCLLTTYSNYVVERRRCRDYRTSLEAMMRAEMAETSEKQFQEMSKTDALTGLPNRRFLDERLGEWFTGDGSAAAVMMIDIDHFKLFNDTLGHPAGDECLKLIADAFRSAFSEPDAFCARFGGEEFILAIRETEEVHARHLANAVVRAIEALGIPHPGRSDGVEVVTVSVGVALNPLSGPVSQHEMLSQADEALYQAKRAGRNRFVMRNDVVDPRIAVSP</sequence>
<comment type="catalytic activity">
    <reaction evidence="2">
        <text>2 GTP = 3',3'-c-di-GMP + 2 diphosphate</text>
        <dbReference type="Rhea" id="RHEA:24898"/>
        <dbReference type="ChEBI" id="CHEBI:33019"/>
        <dbReference type="ChEBI" id="CHEBI:37565"/>
        <dbReference type="ChEBI" id="CHEBI:58805"/>
        <dbReference type="EC" id="2.7.7.65"/>
    </reaction>
</comment>
<feature type="transmembrane region" description="Helical" evidence="3">
    <location>
        <begin position="177"/>
        <end position="199"/>
    </location>
</feature>
<evidence type="ECO:0000256" key="2">
    <source>
        <dbReference type="ARBA" id="ARBA00034247"/>
    </source>
</evidence>
<evidence type="ECO:0000256" key="1">
    <source>
        <dbReference type="ARBA" id="ARBA00012528"/>
    </source>
</evidence>
<dbReference type="InterPro" id="IPR000160">
    <property type="entry name" value="GGDEF_dom"/>
</dbReference>
<evidence type="ECO:0000313" key="6">
    <source>
        <dbReference type="Proteomes" id="UP001320715"/>
    </source>
</evidence>
<dbReference type="NCBIfam" id="TIGR00254">
    <property type="entry name" value="GGDEF"/>
    <property type="match status" value="1"/>
</dbReference>
<keyword evidence="6" id="KW-1185">Reference proteome</keyword>
<feature type="transmembrane region" description="Helical" evidence="3">
    <location>
        <begin position="152"/>
        <end position="171"/>
    </location>
</feature>
<dbReference type="EMBL" id="JAAAML010000001">
    <property type="protein sequence ID" value="MCO6407476.1"/>
    <property type="molecule type" value="Genomic_DNA"/>
</dbReference>
<evidence type="ECO:0000259" key="4">
    <source>
        <dbReference type="PROSITE" id="PS50887"/>
    </source>
</evidence>
<dbReference type="RefSeq" id="WP_252914829.1">
    <property type="nucleotide sequence ID" value="NZ_JAAAML010000001.1"/>
</dbReference>
<evidence type="ECO:0000313" key="5">
    <source>
        <dbReference type="EMBL" id="MCO6407476.1"/>
    </source>
</evidence>
<dbReference type="InterPro" id="IPR029787">
    <property type="entry name" value="Nucleotide_cyclase"/>
</dbReference>
<evidence type="ECO:0000256" key="3">
    <source>
        <dbReference type="SAM" id="Phobius"/>
    </source>
</evidence>
<dbReference type="Proteomes" id="UP001320715">
    <property type="component" value="Unassembled WGS sequence"/>
</dbReference>
<keyword evidence="3" id="KW-1133">Transmembrane helix</keyword>
<dbReference type="EC" id="2.7.7.65" evidence="1"/>
<name>A0ABT1CPD0_9HYPH</name>
<feature type="transmembrane region" description="Helical" evidence="3">
    <location>
        <begin position="47"/>
        <end position="64"/>
    </location>
</feature>
<dbReference type="PANTHER" id="PTHR45138">
    <property type="entry name" value="REGULATORY COMPONENTS OF SENSORY TRANSDUCTION SYSTEM"/>
    <property type="match status" value="1"/>
</dbReference>
<accession>A0ABT1CPD0</accession>
<dbReference type="PANTHER" id="PTHR45138:SF9">
    <property type="entry name" value="DIGUANYLATE CYCLASE DGCM-RELATED"/>
    <property type="match status" value="1"/>
</dbReference>
<comment type="caution">
    <text evidence="5">The sequence shown here is derived from an EMBL/GenBank/DDBJ whole genome shotgun (WGS) entry which is preliminary data.</text>
</comment>
<dbReference type="SUPFAM" id="SSF55073">
    <property type="entry name" value="Nucleotide cyclase"/>
    <property type="match status" value="1"/>
</dbReference>
<keyword evidence="3" id="KW-0472">Membrane</keyword>
<feature type="domain" description="GGDEF" evidence="4">
    <location>
        <begin position="258"/>
        <end position="396"/>
    </location>
</feature>
<dbReference type="PROSITE" id="PS50887">
    <property type="entry name" value="GGDEF"/>
    <property type="match status" value="1"/>
</dbReference>
<keyword evidence="3" id="KW-0812">Transmembrane</keyword>
<gene>
    <name evidence="5" type="ORF">GTW23_04755</name>
</gene>
<feature type="transmembrane region" description="Helical" evidence="3">
    <location>
        <begin position="102"/>
        <end position="122"/>
    </location>
</feature>
<proteinExistence type="predicted"/>
<reference evidence="5 6" key="1">
    <citation type="submission" date="2020-01" db="EMBL/GenBank/DDBJ databases">
        <title>Genomes of bacteria type strains.</title>
        <authorList>
            <person name="Chen J."/>
            <person name="Zhu S."/>
            <person name="Yang J."/>
        </authorList>
    </citation>
    <scope>NUCLEOTIDE SEQUENCE [LARGE SCALE GENOMIC DNA]</scope>
    <source>
        <strain evidence="5 6">DSM 16655</strain>
    </source>
</reference>
<dbReference type="CDD" id="cd01949">
    <property type="entry name" value="GGDEF"/>
    <property type="match status" value="1"/>
</dbReference>
<dbReference type="Pfam" id="PF00990">
    <property type="entry name" value="GGDEF"/>
    <property type="match status" value="1"/>
</dbReference>
<dbReference type="InterPro" id="IPR043128">
    <property type="entry name" value="Rev_trsase/Diguanyl_cyclase"/>
</dbReference>
<feature type="transmembrane region" description="Helical" evidence="3">
    <location>
        <begin position="70"/>
        <end position="90"/>
    </location>
</feature>
<dbReference type="SMART" id="SM00267">
    <property type="entry name" value="GGDEF"/>
    <property type="match status" value="1"/>
</dbReference>
<dbReference type="InterPro" id="IPR050469">
    <property type="entry name" value="Diguanylate_Cyclase"/>
</dbReference>
<feature type="transmembrane region" description="Helical" evidence="3">
    <location>
        <begin position="128"/>
        <end position="145"/>
    </location>
</feature>
<dbReference type="Gene3D" id="3.30.70.270">
    <property type="match status" value="1"/>
</dbReference>
<organism evidence="5 6">
    <name type="scientific">Hoeflea alexandrii</name>
    <dbReference type="NCBI Taxonomy" id="288436"/>
    <lineage>
        <taxon>Bacteria</taxon>
        <taxon>Pseudomonadati</taxon>
        <taxon>Pseudomonadota</taxon>
        <taxon>Alphaproteobacteria</taxon>
        <taxon>Hyphomicrobiales</taxon>
        <taxon>Rhizobiaceae</taxon>
        <taxon>Hoeflea</taxon>
    </lineage>
</organism>